<accession>A0AAV4B7A3</accession>
<evidence type="ECO:0000256" key="4">
    <source>
        <dbReference type="ARBA" id="ARBA00022989"/>
    </source>
</evidence>
<feature type="transmembrane region" description="Helical" evidence="6">
    <location>
        <begin position="118"/>
        <end position="139"/>
    </location>
</feature>
<keyword evidence="3 6" id="KW-0812">Transmembrane</keyword>
<evidence type="ECO:0000313" key="7">
    <source>
        <dbReference type="EMBL" id="GFO16326.1"/>
    </source>
</evidence>
<comment type="subcellular location">
    <subcellularLocation>
        <location evidence="1">Membrane</location>
        <topology evidence="1">Multi-pass membrane protein</topology>
    </subcellularLocation>
</comment>
<comment type="caution">
    <text evidence="7">The sequence shown here is derived from an EMBL/GenBank/DDBJ whole genome shotgun (WGS) entry which is preliminary data.</text>
</comment>
<dbReference type="Proteomes" id="UP000735302">
    <property type="component" value="Unassembled WGS sequence"/>
</dbReference>
<dbReference type="EMBL" id="BLXT01004656">
    <property type="protein sequence ID" value="GFO16326.1"/>
    <property type="molecule type" value="Genomic_DNA"/>
</dbReference>
<organism evidence="7 8">
    <name type="scientific">Plakobranchus ocellatus</name>
    <dbReference type="NCBI Taxonomy" id="259542"/>
    <lineage>
        <taxon>Eukaryota</taxon>
        <taxon>Metazoa</taxon>
        <taxon>Spiralia</taxon>
        <taxon>Lophotrochozoa</taxon>
        <taxon>Mollusca</taxon>
        <taxon>Gastropoda</taxon>
        <taxon>Heterobranchia</taxon>
        <taxon>Euthyneura</taxon>
        <taxon>Panpulmonata</taxon>
        <taxon>Sacoglossa</taxon>
        <taxon>Placobranchoidea</taxon>
        <taxon>Plakobranchidae</taxon>
        <taxon>Plakobranchus</taxon>
    </lineage>
</organism>
<protein>
    <submittedName>
        <fullName evidence="7">Mpv17-like protein 2</fullName>
    </submittedName>
</protein>
<evidence type="ECO:0000256" key="1">
    <source>
        <dbReference type="ARBA" id="ARBA00004141"/>
    </source>
</evidence>
<dbReference type="AlphaFoldDB" id="A0AAV4B7A3"/>
<dbReference type="GO" id="GO:0061668">
    <property type="term" value="P:mitochondrial ribosome assembly"/>
    <property type="evidence" value="ECO:0007669"/>
    <property type="project" value="TreeGrafter"/>
</dbReference>
<dbReference type="InterPro" id="IPR007248">
    <property type="entry name" value="Mpv17_PMP22"/>
</dbReference>
<keyword evidence="4 6" id="KW-1133">Transmembrane helix</keyword>
<sequence>MKAKRILLGAVIASKKFGLRPIRAIVTSVKHSSRLLFSDKLLLYTNTGLSVGLSVAGDIVQQKSKCLKGENVKDWDKKRTVQMAASGLAVGPVVHYWYLYLDRWFPGRNAASLIKKVILDQIVLSPIYITLFIVTIGALEGQPWTLMKEEFKTTGVAMLISDILVWTPAQTVNFYFLPTRFRVLFDSSVSLAMDVWFSYLRFDRHSTSKATGNGSHKDCCTSDCDEADCGSLESVEMVKAKDAKICKQSTHHHLQAPEGKTSSQFLTDSSLSVFIASSS</sequence>
<comment type="similarity">
    <text evidence="2 6">Belongs to the peroxisomal membrane protein PXMP2/4 family.</text>
</comment>
<dbReference type="GO" id="GO:0005739">
    <property type="term" value="C:mitochondrion"/>
    <property type="evidence" value="ECO:0007669"/>
    <property type="project" value="TreeGrafter"/>
</dbReference>
<evidence type="ECO:0000313" key="8">
    <source>
        <dbReference type="Proteomes" id="UP000735302"/>
    </source>
</evidence>
<evidence type="ECO:0000256" key="6">
    <source>
        <dbReference type="RuleBase" id="RU363053"/>
    </source>
</evidence>
<feature type="transmembrane region" description="Helical" evidence="6">
    <location>
        <begin position="151"/>
        <end position="169"/>
    </location>
</feature>
<evidence type="ECO:0000256" key="3">
    <source>
        <dbReference type="ARBA" id="ARBA00022692"/>
    </source>
</evidence>
<keyword evidence="8" id="KW-1185">Reference proteome</keyword>
<reference evidence="7 8" key="1">
    <citation type="journal article" date="2021" name="Elife">
        <title>Chloroplast acquisition without the gene transfer in kleptoplastic sea slugs, Plakobranchus ocellatus.</title>
        <authorList>
            <person name="Maeda T."/>
            <person name="Takahashi S."/>
            <person name="Yoshida T."/>
            <person name="Shimamura S."/>
            <person name="Takaki Y."/>
            <person name="Nagai Y."/>
            <person name="Toyoda A."/>
            <person name="Suzuki Y."/>
            <person name="Arimoto A."/>
            <person name="Ishii H."/>
            <person name="Satoh N."/>
            <person name="Nishiyama T."/>
            <person name="Hasebe M."/>
            <person name="Maruyama T."/>
            <person name="Minagawa J."/>
            <person name="Obokata J."/>
            <person name="Shigenobu S."/>
        </authorList>
    </citation>
    <scope>NUCLEOTIDE SEQUENCE [LARGE SCALE GENOMIC DNA]</scope>
</reference>
<dbReference type="PANTHER" id="PTHR11266">
    <property type="entry name" value="PEROXISOMAL MEMBRANE PROTEIN 2, PXMP2 MPV17"/>
    <property type="match status" value="1"/>
</dbReference>
<evidence type="ECO:0000256" key="5">
    <source>
        <dbReference type="ARBA" id="ARBA00023136"/>
    </source>
</evidence>
<keyword evidence="5 6" id="KW-0472">Membrane</keyword>
<dbReference type="PANTHER" id="PTHR11266:SF8">
    <property type="entry name" value="MPV17-LIKE PROTEIN 2"/>
    <property type="match status" value="1"/>
</dbReference>
<name>A0AAV4B7A3_9GAST</name>
<dbReference type="Pfam" id="PF04117">
    <property type="entry name" value="Mpv17_PMP22"/>
    <property type="match status" value="1"/>
</dbReference>
<evidence type="ECO:0000256" key="2">
    <source>
        <dbReference type="ARBA" id="ARBA00006824"/>
    </source>
</evidence>
<proteinExistence type="inferred from homology"/>
<gene>
    <name evidence="7" type="ORF">PoB_004283100</name>
</gene>
<dbReference type="GO" id="GO:0016020">
    <property type="term" value="C:membrane"/>
    <property type="evidence" value="ECO:0007669"/>
    <property type="project" value="UniProtKB-SubCell"/>
</dbReference>